<dbReference type="InterPro" id="IPR052017">
    <property type="entry name" value="TSUP"/>
</dbReference>
<evidence type="ECO:0000256" key="8">
    <source>
        <dbReference type="RuleBase" id="RU363041"/>
    </source>
</evidence>
<keyword evidence="10" id="KW-1185">Reference proteome</keyword>
<evidence type="ECO:0000256" key="6">
    <source>
        <dbReference type="ARBA" id="ARBA00022989"/>
    </source>
</evidence>
<evidence type="ECO:0000256" key="1">
    <source>
        <dbReference type="ARBA" id="ARBA00004651"/>
    </source>
</evidence>
<feature type="transmembrane region" description="Helical" evidence="8">
    <location>
        <begin position="12"/>
        <end position="42"/>
    </location>
</feature>
<organism evidence="9 10">
    <name type="scientific">Oceanicoccus sagamiensis</name>
    <dbReference type="NCBI Taxonomy" id="716816"/>
    <lineage>
        <taxon>Bacteria</taxon>
        <taxon>Pseudomonadati</taxon>
        <taxon>Pseudomonadota</taxon>
        <taxon>Gammaproteobacteria</taxon>
        <taxon>Cellvibrionales</taxon>
        <taxon>Spongiibacteraceae</taxon>
        <taxon>Oceanicoccus</taxon>
    </lineage>
</organism>
<dbReference type="AlphaFoldDB" id="A0A1X9N6S8"/>
<keyword evidence="4 8" id="KW-1003">Cell membrane</keyword>
<reference evidence="9 10" key="1">
    <citation type="submission" date="2016-11" db="EMBL/GenBank/DDBJ databases">
        <title>Trade-off between light-utilization and light-protection in marine flavobacteria.</title>
        <authorList>
            <person name="Kumagai Y."/>
        </authorList>
    </citation>
    <scope>NUCLEOTIDE SEQUENCE [LARGE SCALE GENOMIC DNA]</scope>
    <source>
        <strain evidence="9 10">NBRC 107125</strain>
    </source>
</reference>
<protein>
    <recommendedName>
        <fullName evidence="8">Probable membrane transporter protein</fullName>
    </recommendedName>
</protein>
<evidence type="ECO:0000313" key="10">
    <source>
        <dbReference type="Proteomes" id="UP000193450"/>
    </source>
</evidence>
<keyword evidence="6 8" id="KW-1133">Transmembrane helix</keyword>
<feature type="transmembrane region" description="Helical" evidence="8">
    <location>
        <begin position="105"/>
        <end position="123"/>
    </location>
</feature>
<dbReference type="PANTHER" id="PTHR30269">
    <property type="entry name" value="TRANSMEMBRANE PROTEIN YFCA"/>
    <property type="match status" value="1"/>
</dbReference>
<dbReference type="KEGG" id="osg:BST96_01320"/>
<feature type="transmembrane region" description="Helical" evidence="8">
    <location>
        <begin position="159"/>
        <end position="176"/>
    </location>
</feature>
<evidence type="ECO:0000313" key="9">
    <source>
        <dbReference type="EMBL" id="ARN72864.1"/>
    </source>
</evidence>
<dbReference type="STRING" id="716816.BST96_01320"/>
<dbReference type="InterPro" id="IPR002781">
    <property type="entry name" value="TM_pro_TauE-like"/>
</dbReference>
<name>A0A1X9N6S8_9GAMM</name>
<feature type="transmembrane region" description="Helical" evidence="8">
    <location>
        <begin position="79"/>
        <end position="99"/>
    </location>
</feature>
<dbReference type="EMBL" id="CP019343">
    <property type="protein sequence ID" value="ARN72864.1"/>
    <property type="molecule type" value="Genomic_DNA"/>
</dbReference>
<sequence>MERFIEFSLEVYALLLAVGFVSGFINAIAGGGGLLVLPVMLWLGVPPINALATGKFQAVFGTLSSSFNYFRKGFIDFKPLLPVIACGVVASAAGTYSVLQLSSELLDSLIPYFLIGVALFTWFSPRLNDEDHTPVIAYRYFILLAGGMIGFYGGFFGPGIGAIAALSFSSLLGYNLRKASANAKPVIVSVNIVSVLIFIAAGQVYLLVGIAMAFAQILGAYLGVNVAIKRGAMVIKPLLVITTIAIALRLLLA</sequence>
<gene>
    <name evidence="9" type="ORF">BST96_01320</name>
</gene>
<keyword evidence="5 8" id="KW-0812">Transmembrane</keyword>
<comment type="similarity">
    <text evidence="2 8">Belongs to the 4-toluene sulfonate uptake permease (TSUP) (TC 2.A.102) family.</text>
</comment>
<keyword evidence="7 8" id="KW-0472">Membrane</keyword>
<proteinExistence type="inferred from homology"/>
<evidence type="ECO:0000256" key="2">
    <source>
        <dbReference type="ARBA" id="ARBA00009142"/>
    </source>
</evidence>
<evidence type="ECO:0000256" key="4">
    <source>
        <dbReference type="ARBA" id="ARBA00022475"/>
    </source>
</evidence>
<feature type="transmembrane region" description="Helical" evidence="8">
    <location>
        <begin position="234"/>
        <end position="252"/>
    </location>
</feature>
<evidence type="ECO:0000256" key="5">
    <source>
        <dbReference type="ARBA" id="ARBA00022692"/>
    </source>
</evidence>
<accession>A0A1X9N6S8</accession>
<comment type="subcellular location">
    <subcellularLocation>
        <location evidence="1 8">Cell membrane</location>
        <topology evidence="1 8">Multi-pass membrane protein</topology>
    </subcellularLocation>
</comment>
<dbReference type="Pfam" id="PF01925">
    <property type="entry name" value="TauE"/>
    <property type="match status" value="1"/>
</dbReference>
<dbReference type="RefSeq" id="WP_085756954.1">
    <property type="nucleotide sequence ID" value="NZ_CP019343.1"/>
</dbReference>
<dbReference type="PANTHER" id="PTHR30269:SF0">
    <property type="entry name" value="MEMBRANE TRANSPORTER PROTEIN YFCA-RELATED"/>
    <property type="match status" value="1"/>
</dbReference>
<feature type="transmembrane region" description="Helical" evidence="8">
    <location>
        <begin position="188"/>
        <end position="214"/>
    </location>
</feature>
<dbReference type="GO" id="GO:0005886">
    <property type="term" value="C:plasma membrane"/>
    <property type="evidence" value="ECO:0007669"/>
    <property type="project" value="UniProtKB-SubCell"/>
</dbReference>
<evidence type="ECO:0000256" key="3">
    <source>
        <dbReference type="ARBA" id="ARBA00022448"/>
    </source>
</evidence>
<evidence type="ECO:0000256" key="7">
    <source>
        <dbReference type="ARBA" id="ARBA00023136"/>
    </source>
</evidence>
<dbReference type="OrthoDB" id="554695at2"/>
<dbReference type="Proteomes" id="UP000193450">
    <property type="component" value="Chromosome"/>
</dbReference>
<keyword evidence="3" id="KW-0813">Transport</keyword>